<dbReference type="EMBL" id="CAJVRL010000052">
    <property type="protein sequence ID" value="CAG8953663.1"/>
    <property type="molecule type" value="Genomic_DNA"/>
</dbReference>
<accession>A0A9N9PSQ4</accession>
<dbReference type="OrthoDB" id="10423541at2759"/>
<reference evidence="1" key="1">
    <citation type="submission" date="2021-07" db="EMBL/GenBank/DDBJ databases">
        <authorList>
            <person name="Durling M."/>
        </authorList>
    </citation>
    <scope>NUCLEOTIDE SEQUENCE</scope>
</reference>
<comment type="caution">
    <text evidence="1">The sequence shown here is derived from an EMBL/GenBank/DDBJ whole genome shotgun (WGS) entry which is preliminary data.</text>
</comment>
<protein>
    <submittedName>
        <fullName evidence="1">Uncharacterized protein</fullName>
    </submittedName>
</protein>
<gene>
    <name evidence="1" type="ORF">HYFRA_00006551</name>
</gene>
<organism evidence="1 2">
    <name type="scientific">Hymenoscyphus fraxineus</name>
    <dbReference type="NCBI Taxonomy" id="746836"/>
    <lineage>
        <taxon>Eukaryota</taxon>
        <taxon>Fungi</taxon>
        <taxon>Dikarya</taxon>
        <taxon>Ascomycota</taxon>
        <taxon>Pezizomycotina</taxon>
        <taxon>Leotiomycetes</taxon>
        <taxon>Helotiales</taxon>
        <taxon>Helotiaceae</taxon>
        <taxon>Hymenoscyphus</taxon>
    </lineage>
</organism>
<name>A0A9N9PSQ4_9HELO</name>
<evidence type="ECO:0000313" key="1">
    <source>
        <dbReference type="EMBL" id="CAG8953663.1"/>
    </source>
</evidence>
<dbReference type="Proteomes" id="UP000696280">
    <property type="component" value="Unassembled WGS sequence"/>
</dbReference>
<keyword evidence="2" id="KW-1185">Reference proteome</keyword>
<dbReference type="AlphaFoldDB" id="A0A9N9PSQ4"/>
<proteinExistence type="predicted"/>
<sequence length="193" mass="20694">MFPTLQYRIVAQLAGSMQLWAPGPPLSSDASPITVAIFWSEDLRRWSRQWSPALLPAAEQDQTASLDETRHQTKQASPSASNLWWRSNLSCLQPRKVIFKANANALLSATATATAYCRGAQTYRTVPNIHALWRCSGPLGESAAAAASKPKFEEDSHGHHTAAAAVIPVLGAFAPSLSPSLVAHAVATLKEGP</sequence>
<evidence type="ECO:0000313" key="2">
    <source>
        <dbReference type="Proteomes" id="UP000696280"/>
    </source>
</evidence>